<dbReference type="SUPFAM" id="SSF51971">
    <property type="entry name" value="Nucleotide-binding domain"/>
    <property type="match status" value="2"/>
</dbReference>
<reference evidence="3 4" key="1">
    <citation type="submission" date="2017-10" db="EMBL/GenBank/DDBJ databases">
        <title>Novel microbial diversity and functional potential in the marine mammal oral microbiome.</title>
        <authorList>
            <person name="Dudek N.K."/>
            <person name="Sun C.L."/>
            <person name="Burstein D."/>
            <person name="Kantor R.S."/>
            <person name="Aliaga Goltsman D.S."/>
            <person name="Bik E.M."/>
            <person name="Thomas B.C."/>
            <person name="Banfield J.F."/>
            <person name="Relman D.A."/>
        </authorList>
    </citation>
    <scope>NUCLEOTIDE SEQUENCE [LARGE SCALE GENOMIC DNA]</scope>
    <source>
        <strain evidence="3">DOLZORAL124_49_17</strain>
    </source>
</reference>
<comment type="caution">
    <text evidence="3">The sequence shown here is derived from an EMBL/GenBank/DDBJ whole genome shotgun (WGS) entry which is preliminary data.</text>
</comment>
<name>A0A2G6EDG9_9BACT</name>
<evidence type="ECO:0000313" key="4">
    <source>
        <dbReference type="Proteomes" id="UP000229740"/>
    </source>
</evidence>
<evidence type="ECO:0000313" key="3">
    <source>
        <dbReference type="EMBL" id="PID59768.1"/>
    </source>
</evidence>
<dbReference type="PANTHER" id="PTHR42783:SF3">
    <property type="entry name" value="GLUTAMATE SYNTHASE [NADPH] SMALL CHAIN-RELATED"/>
    <property type="match status" value="1"/>
</dbReference>
<dbReference type="Pfam" id="PF10418">
    <property type="entry name" value="DHODB_Fe-S_bind"/>
    <property type="match status" value="1"/>
</dbReference>
<dbReference type="SUPFAM" id="SSF52343">
    <property type="entry name" value="Ferredoxin reductase-like, C-terminal NADP-linked domain"/>
    <property type="match status" value="1"/>
</dbReference>
<feature type="compositionally biased region" description="Basic and acidic residues" evidence="1">
    <location>
        <begin position="375"/>
        <end position="385"/>
    </location>
</feature>
<organism evidence="3 4">
    <name type="scientific">candidate division KSB3 bacterium</name>
    <dbReference type="NCBI Taxonomy" id="2044937"/>
    <lineage>
        <taxon>Bacteria</taxon>
        <taxon>candidate division KSB3</taxon>
    </lineage>
</organism>
<dbReference type="PROSITE" id="PS51384">
    <property type="entry name" value="FAD_FR"/>
    <property type="match status" value="1"/>
</dbReference>
<dbReference type="AlphaFoldDB" id="A0A2G6EDG9"/>
<dbReference type="Gene3D" id="3.40.50.80">
    <property type="entry name" value="Nucleotide-binding domain of ferredoxin-NADP reductase (FNR) module"/>
    <property type="match status" value="1"/>
</dbReference>
<dbReference type="InterPro" id="IPR017927">
    <property type="entry name" value="FAD-bd_FR_type"/>
</dbReference>
<dbReference type="InterPro" id="IPR023753">
    <property type="entry name" value="FAD/NAD-binding_dom"/>
</dbReference>
<dbReference type="EMBL" id="PDPS01000013">
    <property type="protein sequence ID" value="PID59768.1"/>
    <property type="molecule type" value="Genomic_DNA"/>
</dbReference>
<dbReference type="PANTHER" id="PTHR42783">
    <property type="entry name" value="GLUTAMATE SYNTHASE [NADPH] SMALL CHAIN"/>
    <property type="match status" value="1"/>
</dbReference>
<dbReference type="InterPro" id="IPR028261">
    <property type="entry name" value="DPD_II"/>
</dbReference>
<proteinExistence type="predicted"/>
<dbReference type="InterPro" id="IPR019480">
    <property type="entry name" value="Dihydroorotate_DH_Fe-S-bd"/>
</dbReference>
<dbReference type="CDD" id="cd06219">
    <property type="entry name" value="DHOD_e_trans_like1"/>
    <property type="match status" value="1"/>
</dbReference>
<dbReference type="NCBIfam" id="NF004862">
    <property type="entry name" value="PRK06222.1"/>
    <property type="match status" value="1"/>
</dbReference>
<dbReference type="GO" id="GO:0016491">
    <property type="term" value="F:oxidoreductase activity"/>
    <property type="evidence" value="ECO:0007669"/>
    <property type="project" value="InterPro"/>
</dbReference>
<sequence>MYTILSKKMVNDLIYELKIYAPDVARHCEPGQFVILIPVKGSERVPLTIVNYDRKANWVSIFFQIMGRSTQELATLKVGEKLDTFVGPLGMPSVLHPGKRYLGIAGGVGIAPLYPQIKKLKELGSSVDVIIGAKNNDFLMLTRRTYNTCNTLQLCTDDGSVGFKGFVTDVLKMKLEKGEKYDEIIAIGPVVMMRAVVNITKPLGIPTMVSLNPIMIDGTGMCGCCRVDVGGQRKFACVDGPDFDGLKIDFEKLMDRQRFFKSQEDKKRIAMDEFIHSRKECTCLDDAVKASAERGMLNGAAQKDSQDNNSQLNEFRFTSKRLKDGTILKETLKYETDEYGTVKDIITLLETGEEVSLLAQETPMKKQGKQRPKRKPDMSREKTKIPEQPPLERITNFREVALGYTAEQAIAEARRCLQCKTKPCVKGCPVNVPIPEFINQVAEGNFKAAYDVILQQNKLPAICGRVCPQEKQCEGLCVRSKKGEAVGIGRLERFVADYCMEHYPDEKYAIRKNGHKVAVVGAGPAGITCASELASRGYDTTLFEALHELGGVLTYGIPEFRLPKALVKSEINKVINLGVTVRKNVIVGKSILFEDLHDEGFEAIFLGSGAGLPKFLGIPGEDLNGVYSANEFLTRVNLMKAFEEDDLRTPVITGKNVAVIGGGNVAMDAARTAKRLGAENVYIVYRRSFEELPARREESHHARQELIDFKLLNNPVAILGEEGAVTGVKVQKMELGEPDDSGRRRPVPIEGSEYIIPVDSVIIAIGSTPNPLLKSVEKNLKTNARGCVVINEEDYQTSIKGIYAGGDVVTGAATVILAMGAAKQAAQAIDTYLNQ</sequence>
<accession>A0A2G6EDG9</accession>
<dbReference type="SUPFAM" id="SSF46548">
    <property type="entry name" value="alpha-helical ferredoxin"/>
    <property type="match status" value="1"/>
</dbReference>
<protein>
    <submittedName>
        <fullName evidence="3">Glutamate synthase (NADPH), homotetrameric</fullName>
    </submittedName>
</protein>
<feature type="domain" description="FAD-binding FR-type" evidence="2">
    <location>
        <begin position="1"/>
        <end position="95"/>
    </location>
</feature>
<evidence type="ECO:0000256" key="1">
    <source>
        <dbReference type="SAM" id="MobiDB-lite"/>
    </source>
</evidence>
<dbReference type="InterPro" id="IPR036188">
    <property type="entry name" value="FAD/NAD-bd_sf"/>
</dbReference>
<dbReference type="Gene3D" id="3.50.50.60">
    <property type="entry name" value="FAD/NAD(P)-binding domain"/>
    <property type="match status" value="2"/>
</dbReference>
<dbReference type="PRINTS" id="PR00411">
    <property type="entry name" value="PNDRDTASEI"/>
</dbReference>
<gene>
    <name evidence="3" type="primary">gltA</name>
    <name evidence="3" type="ORF">CSB45_00815</name>
</gene>
<dbReference type="InterPro" id="IPR017938">
    <property type="entry name" value="Riboflavin_synthase-like_b-brl"/>
</dbReference>
<dbReference type="Proteomes" id="UP000229740">
    <property type="component" value="Unassembled WGS sequence"/>
</dbReference>
<dbReference type="SUPFAM" id="SSF63380">
    <property type="entry name" value="Riboflavin synthase domain-like"/>
    <property type="match status" value="1"/>
</dbReference>
<dbReference type="InterPro" id="IPR039261">
    <property type="entry name" value="FNR_nucleotide-bd"/>
</dbReference>
<dbReference type="PRINTS" id="PR00368">
    <property type="entry name" value="FADPNR"/>
</dbReference>
<dbReference type="GO" id="GO:0051536">
    <property type="term" value="F:iron-sulfur cluster binding"/>
    <property type="evidence" value="ECO:0007669"/>
    <property type="project" value="InterPro"/>
</dbReference>
<evidence type="ECO:0000259" key="2">
    <source>
        <dbReference type="PROSITE" id="PS51384"/>
    </source>
</evidence>
<dbReference type="NCBIfam" id="TIGR01316">
    <property type="entry name" value="gltA"/>
    <property type="match status" value="1"/>
</dbReference>
<dbReference type="Gene3D" id="2.40.30.10">
    <property type="entry name" value="Translation factors"/>
    <property type="match status" value="1"/>
</dbReference>
<dbReference type="Gene3D" id="1.10.1060.10">
    <property type="entry name" value="Alpha-helical ferredoxin"/>
    <property type="match status" value="1"/>
</dbReference>
<dbReference type="Pfam" id="PF07992">
    <property type="entry name" value="Pyr_redox_2"/>
    <property type="match status" value="1"/>
</dbReference>
<dbReference type="InterPro" id="IPR006004">
    <property type="entry name" value="SudA-like"/>
</dbReference>
<dbReference type="Pfam" id="PF14691">
    <property type="entry name" value="Fer4_20"/>
    <property type="match status" value="1"/>
</dbReference>
<feature type="region of interest" description="Disordered" evidence="1">
    <location>
        <begin position="359"/>
        <end position="386"/>
    </location>
</feature>
<dbReference type="InterPro" id="IPR009051">
    <property type="entry name" value="Helical_ferredxn"/>
</dbReference>